<proteinExistence type="predicted"/>
<keyword evidence="1" id="KW-0472">Membrane</keyword>
<accession>A0ABV9HZK2</accession>
<feature type="transmembrane region" description="Helical" evidence="1">
    <location>
        <begin position="6"/>
        <end position="26"/>
    </location>
</feature>
<sequence length="193" mass="23280">MSGHYFFFGILMIFLISMPIFLIWDWNKNRQASLKELFKNYWKKNRVYVGVFLGVLISDFFIPLNTNHGFDFNTEREKLGIPKLKTDWEKDETQSKKYTTYWWKPEPRNGHFKKVIEYGVLDVKTETDYYQNENQKGIFAWSKFDFEKGTFEYFVEIPNDKNTTFTKSGKLKIEKPTMIKKVDKTEFEKYITE</sequence>
<feature type="transmembrane region" description="Helical" evidence="1">
    <location>
        <begin position="47"/>
        <end position="64"/>
    </location>
</feature>
<name>A0ABV9HZK2_9FLAO</name>
<protein>
    <submittedName>
        <fullName evidence="2">Uncharacterized protein</fullName>
    </submittedName>
</protein>
<dbReference type="Proteomes" id="UP001596043">
    <property type="component" value="Unassembled WGS sequence"/>
</dbReference>
<comment type="caution">
    <text evidence="2">The sequence shown here is derived from an EMBL/GenBank/DDBJ whole genome shotgun (WGS) entry which is preliminary data.</text>
</comment>
<keyword evidence="1" id="KW-0812">Transmembrane</keyword>
<keyword evidence="3" id="KW-1185">Reference proteome</keyword>
<keyword evidence="1" id="KW-1133">Transmembrane helix</keyword>
<reference evidence="3" key="1">
    <citation type="journal article" date="2019" name="Int. J. Syst. Evol. Microbiol.">
        <title>The Global Catalogue of Microorganisms (GCM) 10K type strain sequencing project: providing services to taxonomists for standard genome sequencing and annotation.</title>
        <authorList>
            <consortium name="The Broad Institute Genomics Platform"/>
            <consortium name="The Broad Institute Genome Sequencing Center for Infectious Disease"/>
            <person name="Wu L."/>
            <person name="Ma J."/>
        </authorList>
    </citation>
    <scope>NUCLEOTIDE SEQUENCE [LARGE SCALE GENOMIC DNA]</scope>
    <source>
        <strain evidence="3">YJ-61-S</strain>
    </source>
</reference>
<dbReference type="EMBL" id="JBHSFV010000011">
    <property type="protein sequence ID" value="MFC4635587.1"/>
    <property type="molecule type" value="Genomic_DNA"/>
</dbReference>
<evidence type="ECO:0000313" key="3">
    <source>
        <dbReference type="Proteomes" id="UP001596043"/>
    </source>
</evidence>
<organism evidence="2 3">
    <name type="scientific">Dokdonia ponticola</name>
    <dbReference type="NCBI Taxonomy" id="2041041"/>
    <lineage>
        <taxon>Bacteria</taxon>
        <taxon>Pseudomonadati</taxon>
        <taxon>Bacteroidota</taxon>
        <taxon>Flavobacteriia</taxon>
        <taxon>Flavobacteriales</taxon>
        <taxon>Flavobacteriaceae</taxon>
        <taxon>Dokdonia</taxon>
    </lineage>
</organism>
<dbReference type="RefSeq" id="WP_379980958.1">
    <property type="nucleotide sequence ID" value="NZ_JBHSFV010000011.1"/>
</dbReference>
<evidence type="ECO:0000313" key="2">
    <source>
        <dbReference type="EMBL" id="MFC4635587.1"/>
    </source>
</evidence>
<gene>
    <name evidence="2" type="ORF">ACFO3O_16875</name>
</gene>
<evidence type="ECO:0000256" key="1">
    <source>
        <dbReference type="SAM" id="Phobius"/>
    </source>
</evidence>